<dbReference type="PANTHER" id="PTHR23324:SF83">
    <property type="entry name" value="SEC14-LIKE PROTEIN 2"/>
    <property type="match status" value="1"/>
</dbReference>
<gene>
    <name evidence="4" type="ORF">AK812_SmicGene18885</name>
</gene>
<dbReference type="PANTHER" id="PTHR23324">
    <property type="entry name" value="SEC14 RELATED PROTEIN"/>
    <property type="match status" value="1"/>
</dbReference>
<sequence length="860" mass="93485">MMTEAPVQEGGGYAAAGSSAPPEGVPAAPAAAPAAAPGQAPEAPAQDPAHSGIEHEDASDGLELSAQAAEAHGEGLFGRLRDKVAPTVQRVSELESVQKGVERIKEVSQKVAENEKVQQSVEWAKRRASEIAENERVQKGLEVAKDTGKVVMEKTQQGLEAVKERTREWRAGAGTVWEKGYGNIQRIRTEGVSAVAWRGSARDTLDIAAREEQWKDIKVQGAEELSVPARTEHTCAYHVTKGSTLRWTFRVKEHDVGFAVRMRVQVWGGAQEEEVLAMERYDNKDTISGSWVADEDRTMILAFDNKYSKLRAKTVAYIVGTEKPPVFVPPAETPSQEPAAASSPASVLALHHASCPRLKLAVKKRMGKQGRPPWQAAHNNRHGRDQSYSWDLWRGSWKSASPKSQPFPSYDRAWDSQADIQIVREERNVEATEDGSAKGVQAVVNMLRKAENRILRLQREKQEKTTRWLAYQKQMKAAFIAEEKRYATAQTKYVEDMAEAEKQLQSARELMAQVASEFRSGPMEISEPAPAMEDAWGAMMRRTPYVEAATPTDPEMLEILRRYKRGEGLPPSSLPTFGGAGRDVKIPVGEGTSSMERHAPAPPVGPNPAMSVPATAAPSQSGQSYGCASPVTGHVRTSPYPETSPAGPKVPPVPPVHAEPSGEGAESASPSDPRRPKPPTGPDSRLPDRVPIKQKSKTATDKTHQSSISDKLDSRRAQMKGTALDPFGIPKETGADASNSGSNPASKETDAGIIDDDQDELGTASPGLGRWWDMAVVGSLGVDPSIRELPSVNVQVFMPWYVQLAATLGFTVVRRTAGFADLQCPFCLFAPSPPVPFNPVLDFPGLPAPIWPVLFFDFSH</sequence>
<feature type="region of interest" description="Disordered" evidence="2">
    <location>
        <begin position="567"/>
        <end position="765"/>
    </location>
</feature>
<protein>
    <recommendedName>
        <fullName evidence="3">GOLD domain-containing protein</fullName>
    </recommendedName>
</protein>
<feature type="compositionally biased region" description="Polar residues" evidence="2">
    <location>
        <begin position="617"/>
        <end position="626"/>
    </location>
</feature>
<evidence type="ECO:0000256" key="1">
    <source>
        <dbReference type="SAM" id="Coils"/>
    </source>
</evidence>
<feature type="compositionally biased region" description="Low complexity" evidence="2">
    <location>
        <begin position="15"/>
        <end position="49"/>
    </location>
</feature>
<dbReference type="SUPFAM" id="SSF101576">
    <property type="entry name" value="Supernatant protein factor (SPF), C-terminal domain"/>
    <property type="match status" value="1"/>
</dbReference>
<dbReference type="InterPro" id="IPR036598">
    <property type="entry name" value="GOLD_dom_sf"/>
</dbReference>
<comment type="caution">
    <text evidence="4">The sequence shown here is derived from an EMBL/GenBank/DDBJ whole genome shotgun (WGS) entry which is preliminary data.</text>
</comment>
<accession>A0A1Q9DTX3</accession>
<dbReference type="GO" id="GO:0005737">
    <property type="term" value="C:cytoplasm"/>
    <property type="evidence" value="ECO:0007669"/>
    <property type="project" value="TreeGrafter"/>
</dbReference>
<dbReference type="InterPro" id="IPR051064">
    <property type="entry name" value="SEC14/CRAL-TRIO_domain"/>
</dbReference>
<feature type="domain" description="GOLD" evidence="3">
    <location>
        <begin position="210"/>
        <end position="321"/>
    </location>
</feature>
<dbReference type="AlphaFoldDB" id="A0A1Q9DTX3"/>
<reference evidence="4 5" key="1">
    <citation type="submission" date="2016-02" db="EMBL/GenBank/DDBJ databases">
        <title>Genome analysis of coral dinoflagellate symbionts highlights evolutionary adaptations to a symbiotic lifestyle.</title>
        <authorList>
            <person name="Aranda M."/>
            <person name="Li Y."/>
            <person name="Liew Y.J."/>
            <person name="Baumgarten S."/>
            <person name="Simakov O."/>
            <person name="Wilson M."/>
            <person name="Piel J."/>
            <person name="Ashoor H."/>
            <person name="Bougouffa S."/>
            <person name="Bajic V.B."/>
            <person name="Ryu T."/>
            <person name="Ravasi T."/>
            <person name="Bayer T."/>
            <person name="Micklem G."/>
            <person name="Kim H."/>
            <person name="Bhak J."/>
            <person name="Lajeunesse T.C."/>
            <person name="Voolstra C.R."/>
        </authorList>
    </citation>
    <scope>NUCLEOTIDE SEQUENCE [LARGE SCALE GENOMIC DNA]</scope>
    <source>
        <strain evidence="4 5">CCMP2467</strain>
    </source>
</reference>
<dbReference type="PROSITE" id="PS50866">
    <property type="entry name" value="GOLD"/>
    <property type="match status" value="1"/>
</dbReference>
<dbReference type="OrthoDB" id="1434354at2759"/>
<evidence type="ECO:0000313" key="5">
    <source>
        <dbReference type="Proteomes" id="UP000186817"/>
    </source>
</evidence>
<dbReference type="Gene3D" id="2.60.120.680">
    <property type="entry name" value="GOLD domain"/>
    <property type="match status" value="1"/>
</dbReference>
<evidence type="ECO:0000259" key="3">
    <source>
        <dbReference type="PROSITE" id="PS50866"/>
    </source>
</evidence>
<feature type="coiled-coil region" evidence="1">
    <location>
        <begin position="440"/>
        <end position="517"/>
    </location>
</feature>
<organism evidence="4 5">
    <name type="scientific">Symbiodinium microadriaticum</name>
    <name type="common">Dinoflagellate</name>
    <name type="synonym">Zooxanthella microadriatica</name>
    <dbReference type="NCBI Taxonomy" id="2951"/>
    <lineage>
        <taxon>Eukaryota</taxon>
        <taxon>Sar</taxon>
        <taxon>Alveolata</taxon>
        <taxon>Dinophyceae</taxon>
        <taxon>Suessiales</taxon>
        <taxon>Symbiodiniaceae</taxon>
        <taxon>Symbiodinium</taxon>
    </lineage>
</organism>
<feature type="compositionally biased region" description="Basic and acidic residues" evidence="2">
    <location>
        <begin position="698"/>
        <end position="716"/>
    </location>
</feature>
<evidence type="ECO:0000256" key="2">
    <source>
        <dbReference type="SAM" id="MobiDB-lite"/>
    </source>
</evidence>
<name>A0A1Q9DTX3_SYMMI</name>
<feature type="region of interest" description="Disordered" evidence="2">
    <location>
        <begin position="1"/>
        <end position="60"/>
    </location>
</feature>
<keyword evidence="1" id="KW-0175">Coiled coil</keyword>
<dbReference type="Proteomes" id="UP000186817">
    <property type="component" value="Unassembled WGS sequence"/>
</dbReference>
<evidence type="ECO:0000313" key="4">
    <source>
        <dbReference type="EMBL" id="OLP98617.1"/>
    </source>
</evidence>
<dbReference type="InterPro" id="IPR009038">
    <property type="entry name" value="GOLD_dom"/>
</dbReference>
<feature type="compositionally biased region" description="Polar residues" evidence="2">
    <location>
        <begin position="736"/>
        <end position="746"/>
    </location>
</feature>
<feature type="compositionally biased region" description="Pro residues" evidence="2">
    <location>
        <begin position="648"/>
        <end position="657"/>
    </location>
</feature>
<keyword evidence="5" id="KW-1185">Reference proteome</keyword>
<dbReference type="EMBL" id="LSRX01000390">
    <property type="protein sequence ID" value="OLP98617.1"/>
    <property type="molecule type" value="Genomic_DNA"/>
</dbReference>
<proteinExistence type="predicted"/>